<gene>
    <name evidence="3" type="ORF">MUK42_18718</name>
</gene>
<evidence type="ECO:0000259" key="2">
    <source>
        <dbReference type="PROSITE" id="PS50222"/>
    </source>
</evidence>
<dbReference type="GO" id="GO:0051301">
    <property type="term" value="P:cell division"/>
    <property type="evidence" value="ECO:0007669"/>
    <property type="project" value="UniProtKB-KW"/>
</dbReference>
<organism evidence="3 4">
    <name type="scientific">Musa troglodytarum</name>
    <name type="common">fe'i banana</name>
    <dbReference type="NCBI Taxonomy" id="320322"/>
    <lineage>
        <taxon>Eukaryota</taxon>
        <taxon>Viridiplantae</taxon>
        <taxon>Streptophyta</taxon>
        <taxon>Embryophyta</taxon>
        <taxon>Tracheophyta</taxon>
        <taxon>Spermatophyta</taxon>
        <taxon>Magnoliopsida</taxon>
        <taxon>Liliopsida</taxon>
        <taxon>Zingiberales</taxon>
        <taxon>Musaceae</taxon>
        <taxon>Musa</taxon>
    </lineage>
</organism>
<dbReference type="AlphaFoldDB" id="A0A9E7EKG7"/>
<feature type="domain" description="EF-hand" evidence="2">
    <location>
        <begin position="83"/>
        <end position="118"/>
    </location>
</feature>
<reference evidence="3" key="1">
    <citation type="submission" date="2022-05" db="EMBL/GenBank/DDBJ databases">
        <title>The Musa troglodytarum L. genome provides insights into the mechanism of non-climacteric behaviour and enrichment of carotenoids.</title>
        <authorList>
            <person name="Wang J."/>
        </authorList>
    </citation>
    <scope>NUCLEOTIDE SEQUENCE</scope>
    <source>
        <tissue evidence="3">Leaf</tissue>
    </source>
</reference>
<feature type="compositionally biased region" description="Basic and acidic residues" evidence="1">
    <location>
        <begin position="38"/>
        <end position="60"/>
    </location>
</feature>
<dbReference type="InterPro" id="IPR011992">
    <property type="entry name" value="EF-hand-dom_pair"/>
</dbReference>
<dbReference type="PANTHER" id="PTHR14304:SF11">
    <property type="entry name" value="SAP DOMAIN-CONTAINING PROTEIN"/>
    <property type="match status" value="1"/>
</dbReference>
<accession>A0A9E7EKG7</accession>
<dbReference type="SUPFAM" id="SSF47473">
    <property type="entry name" value="EF-hand"/>
    <property type="match status" value="1"/>
</dbReference>
<dbReference type="Proteomes" id="UP001055439">
    <property type="component" value="Chromosome 10"/>
</dbReference>
<dbReference type="FunFam" id="1.10.238.10:FF:000157">
    <property type="entry name" value="ATP/GTP-binding protein family"/>
    <property type="match status" value="1"/>
</dbReference>
<evidence type="ECO:0000256" key="1">
    <source>
        <dbReference type="SAM" id="MobiDB-lite"/>
    </source>
</evidence>
<dbReference type="OrthoDB" id="21006at2759"/>
<dbReference type="Gene3D" id="1.10.238.10">
    <property type="entry name" value="EF-hand"/>
    <property type="match status" value="1"/>
</dbReference>
<dbReference type="GO" id="GO:0005509">
    <property type="term" value="F:calcium ion binding"/>
    <property type="evidence" value="ECO:0007669"/>
    <property type="project" value="InterPro"/>
</dbReference>
<dbReference type="InterPro" id="IPR025224">
    <property type="entry name" value="CCAR1/CCAR2"/>
</dbReference>
<evidence type="ECO:0000313" key="3">
    <source>
        <dbReference type="EMBL" id="URD78441.1"/>
    </source>
</evidence>
<dbReference type="Pfam" id="PF13405">
    <property type="entry name" value="EF-hand_6"/>
    <property type="match status" value="1"/>
</dbReference>
<evidence type="ECO:0000313" key="4">
    <source>
        <dbReference type="Proteomes" id="UP001055439"/>
    </source>
</evidence>
<protein>
    <submittedName>
        <fullName evidence="3">Cell division cycle and apoptosis regulator 1</fullName>
    </submittedName>
</protein>
<dbReference type="GO" id="GO:0006355">
    <property type="term" value="P:regulation of DNA-templated transcription"/>
    <property type="evidence" value="ECO:0007669"/>
    <property type="project" value="InterPro"/>
</dbReference>
<keyword evidence="3" id="KW-0131">Cell cycle</keyword>
<dbReference type="PANTHER" id="PTHR14304">
    <property type="entry name" value="CELL DIVISION CYCLE AND APOPTOSIS REGULATOR PROTEIN"/>
    <property type="match status" value="1"/>
</dbReference>
<dbReference type="GO" id="GO:0005634">
    <property type="term" value="C:nucleus"/>
    <property type="evidence" value="ECO:0007669"/>
    <property type="project" value="TreeGrafter"/>
</dbReference>
<dbReference type="PROSITE" id="PS50222">
    <property type="entry name" value="EF_HAND_2"/>
    <property type="match status" value="1"/>
</dbReference>
<dbReference type="EMBL" id="CP097503">
    <property type="protein sequence ID" value="URD78441.1"/>
    <property type="molecule type" value="Genomic_DNA"/>
</dbReference>
<sequence length="156" mass="17866">MDVKADTTEAEPEIAMSKDDDSKPTSESGTDKVAIVNEKSDKEEDKQIVEEKKDSTKDEKDSVEDENKDSSKDVNEVHVKDAVVDKQLLQAFRFFDQNRVGYIKVQDLRCILHNLGKFLSHRDVKELAQSALLESNSARDDRIFYKKLVRLTFADR</sequence>
<keyword evidence="3" id="KW-0132">Cell division</keyword>
<feature type="region of interest" description="Disordered" evidence="1">
    <location>
        <begin position="1"/>
        <end position="75"/>
    </location>
</feature>
<proteinExistence type="predicted"/>
<keyword evidence="4" id="KW-1185">Reference proteome</keyword>
<name>A0A9E7EKG7_9LILI</name>
<dbReference type="InterPro" id="IPR002048">
    <property type="entry name" value="EF_hand_dom"/>
</dbReference>